<sequence>MASVLEGQMVEIEDMPQEFIDEGGGRSSVAHLDLHRWRATMIGELNASPVRPRLPLALAGLGCIHLLAFLLCQACYFPDGRADLRHPLLWFLELVGVLAFFTGVLGPGWMRSTLAMNLVVKFWTTFLILSFSAVTLNSFTGFELAWYKPIWGTLSTFLLASMAWLFTPWFFVPAVQMWLTGLLIVNLPDYAFLIYGVSWWIALVGIAIRMRQSDLRRGIPGPD</sequence>
<keyword evidence="1" id="KW-0812">Transmembrane</keyword>
<dbReference type="Proteomes" id="UP000324233">
    <property type="component" value="Chromosome"/>
</dbReference>
<protein>
    <submittedName>
        <fullName evidence="2">Uncharacterized protein</fullName>
    </submittedName>
</protein>
<organism evidence="2 3">
    <name type="scientific">Aquisphaera giovannonii</name>
    <dbReference type="NCBI Taxonomy" id="406548"/>
    <lineage>
        <taxon>Bacteria</taxon>
        <taxon>Pseudomonadati</taxon>
        <taxon>Planctomycetota</taxon>
        <taxon>Planctomycetia</taxon>
        <taxon>Isosphaerales</taxon>
        <taxon>Isosphaeraceae</taxon>
        <taxon>Aquisphaera</taxon>
    </lineage>
</organism>
<accession>A0A5B9W1X8</accession>
<keyword evidence="3" id="KW-1185">Reference proteome</keyword>
<keyword evidence="1" id="KW-0472">Membrane</keyword>
<evidence type="ECO:0000256" key="1">
    <source>
        <dbReference type="SAM" id="Phobius"/>
    </source>
</evidence>
<feature type="transmembrane region" description="Helical" evidence="1">
    <location>
        <begin position="190"/>
        <end position="208"/>
    </location>
</feature>
<evidence type="ECO:0000313" key="3">
    <source>
        <dbReference type="Proteomes" id="UP000324233"/>
    </source>
</evidence>
<name>A0A5B9W1X8_9BACT</name>
<feature type="transmembrane region" description="Helical" evidence="1">
    <location>
        <begin position="122"/>
        <end position="145"/>
    </location>
</feature>
<proteinExistence type="predicted"/>
<dbReference type="OrthoDB" id="270857at2"/>
<feature type="transmembrane region" description="Helical" evidence="1">
    <location>
        <begin position="88"/>
        <end position="110"/>
    </location>
</feature>
<gene>
    <name evidence="2" type="ORF">OJF2_32030</name>
</gene>
<dbReference type="RefSeq" id="WP_148594551.1">
    <property type="nucleotide sequence ID" value="NZ_CP042997.1"/>
</dbReference>
<feature type="transmembrane region" description="Helical" evidence="1">
    <location>
        <begin position="54"/>
        <end position="76"/>
    </location>
</feature>
<evidence type="ECO:0000313" key="2">
    <source>
        <dbReference type="EMBL" id="QEH34662.1"/>
    </source>
</evidence>
<keyword evidence="1" id="KW-1133">Transmembrane helix</keyword>
<feature type="transmembrane region" description="Helical" evidence="1">
    <location>
        <begin position="157"/>
        <end position="178"/>
    </location>
</feature>
<dbReference type="EMBL" id="CP042997">
    <property type="protein sequence ID" value="QEH34662.1"/>
    <property type="molecule type" value="Genomic_DNA"/>
</dbReference>
<dbReference type="KEGG" id="agv:OJF2_32030"/>
<reference evidence="2 3" key="1">
    <citation type="submission" date="2019-08" db="EMBL/GenBank/DDBJ databases">
        <title>Deep-cultivation of Planctomycetes and their phenomic and genomic characterization uncovers novel biology.</title>
        <authorList>
            <person name="Wiegand S."/>
            <person name="Jogler M."/>
            <person name="Boedeker C."/>
            <person name="Pinto D."/>
            <person name="Vollmers J."/>
            <person name="Rivas-Marin E."/>
            <person name="Kohn T."/>
            <person name="Peeters S.H."/>
            <person name="Heuer A."/>
            <person name="Rast P."/>
            <person name="Oberbeckmann S."/>
            <person name="Bunk B."/>
            <person name="Jeske O."/>
            <person name="Meyerdierks A."/>
            <person name="Storesund J.E."/>
            <person name="Kallscheuer N."/>
            <person name="Luecker S."/>
            <person name="Lage O.M."/>
            <person name="Pohl T."/>
            <person name="Merkel B.J."/>
            <person name="Hornburger P."/>
            <person name="Mueller R.-W."/>
            <person name="Bruemmer F."/>
            <person name="Labrenz M."/>
            <person name="Spormann A.M."/>
            <person name="Op den Camp H."/>
            <person name="Overmann J."/>
            <person name="Amann R."/>
            <person name="Jetten M.S.M."/>
            <person name="Mascher T."/>
            <person name="Medema M.H."/>
            <person name="Devos D.P."/>
            <person name="Kaster A.-K."/>
            <person name="Ovreas L."/>
            <person name="Rohde M."/>
            <person name="Galperin M.Y."/>
            <person name="Jogler C."/>
        </authorList>
    </citation>
    <scope>NUCLEOTIDE SEQUENCE [LARGE SCALE GENOMIC DNA]</scope>
    <source>
        <strain evidence="2 3">OJF2</strain>
    </source>
</reference>
<dbReference type="AlphaFoldDB" id="A0A5B9W1X8"/>